<evidence type="ECO:0000256" key="3">
    <source>
        <dbReference type="ARBA" id="ARBA00006835"/>
    </source>
</evidence>
<keyword evidence="5" id="KW-0963">Cytoplasm</keyword>
<evidence type="ECO:0000256" key="11">
    <source>
        <dbReference type="ARBA" id="ARBA00023163"/>
    </source>
</evidence>
<evidence type="ECO:0000256" key="2">
    <source>
        <dbReference type="ARBA" id="ARBA00004496"/>
    </source>
</evidence>
<dbReference type="PANTHER" id="PTHR20856">
    <property type="entry name" value="DNA-DIRECTED RNA POLYMERASE I SUBUNIT 2"/>
    <property type="match status" value="1"/>
</dbReference>
<dbReference type="PROSITE" id="PS01166">
    <property type="entry name" value="RNA_POL_BETA"/>
    <property type="match status" value="1"/>
</dbReference>
<protein>
    <recommendedName>
        <fullName evidence="15">DNA-directed RNA polymerase subunit beta</fullName>
        <ecNumber evidence="15">2.7.7.6</ecNumber>
    </recommendedName>
</protein>
<dbReference type="InterPro" id="IPR007641">
    <property type="entry name" value="RNA_pol_Rpb2_7"/>
</dbReference>
<evidence type="ECO:0000259" key="19">
    <source>
        <dbReference type="Pfam" id="PF04567"/>
    </source>
</evidence>
<proteinExistence type="inferred from homology"/>
<dbReference type="GO" id="GO:0006351">
    <property type="term" value="P:DNA-templated transcription"/>
    <property type="evidence" value="ECO:0007669"/>
    <property type="project" value="InterPro"/>
</dbReference>
<dbReference type="SUPFAM" id="SSF64484">
    <property type="entry name" value="beta and beta-prime subunits of DNA dependent RNA-polymerase"/>
    <property type="match status" value="1"/>
</dbReference>
<feature type="domain" description="RNA polymerase Rpb2" evidence="19">
    <location>
        <begin position="118"/>
        <end position="165"/>
    </location>
</feature>
<evidence type="ECO:0000313" key="21">
    <source>
        <dbReference type="Proteomes" id="UP000619545"/>
    </source>
</evidence>
<evidence type="ECO:0000256" key="13">
    <source>
        <dbReference type="ARBA" id="ARBA00025838"/>
    </source>
</evidence>
<dbReference type="GO" id="GO:0003899">
    <property type="term" value="F:DNA-directed RNA polymerase activity"/>
    <property type="evidence" value="ECO:0007669"/>
    <property type="project" value="UniProtKB-EC"/>
</dbReference>
<evidence type="ECO:0000256" key="1">
    <source>
        <dbReference type="ARBA" id="ARBA00001947"/>
    </source>
</evidence>
<dbReference type="Pfam" id="PF04560">
    <property type="entry name" value="RNA_pol_Rpb2_7"/>
    <property type="match status" value="1"/>
</dbReference>
<evidence type="ECO:0000256" key="8">
    <source>
        <dbReference type="ARBA" id="ARBA00022723"/>
    </source>
</evidence>
<comment type="similarity">
    <text evidence="3 15">Belongs to the RNA polymerase beta chain family.</text>
</comment>
<comment type="subunit">
    <text evidence="13">Part of the RNA polymerase complex.</text>
</comment>
<dbReference type="GO" id="GO:0008270">
    <property type="term" value="F:zinc ion binding"/>
    <property type="evidence" value="ECO:0007669"/>
    <property type="project" value="InterPro"/>
</dbReference>
<dbReference type="GO" id="GO:0032549">
    <property type="term" value="F:ribonucleoside binding"/>
    <property type="evidence" value="ECO:0007669"/>
    <property type="project" value="InterPro"/>
</dbReference>
<evidence type="ECO:0000259" key="17">
    <source>
        <dbReference type="Pfam" id="PF04560"/>
    </source>
</evidence>
<evidence type="ECO:0000256" key="14">
    <source>
        <dbReference type="ARBA" id="ARBA00048552"/>
    </source>
</evidence>
<dbReference type="Gene3D" id="2.40.270.10">
    <property type="entry name" value="DNA-directed RNA polymerase, subunit 2, domain 6"/>
    <property type="match status" value="1"/>
</dbReference>
<sequence length="651" mass="73944">MSNEEGGVRDDVETRVDKAVEHVLKGPEREEDRTPVYLNGRLIGYVEDPEEFVEKVRELRREGVLHPRVNAAYHEDLNEVHVNCDRGRVVRPLLVVEDGEVKLTEEHLEKLREGEISWKDLEEEGVIEFLDAEEEENALIAQSLEEFYSMPKEERKKYTHVELDPAAIFGTCCSCIPWPESNSAPRNTMGTNMTRQALGFYAANHPIRMESRGHLLYYPHRPLVKTRGTEAFDYDERPAGQNMIVAVLTYEGYNMEDAIIMNESAIERGLARSFFFKTFEDEARTYPGGMKDKFCIPEKEVRGYRSEDAYKHLGEDGLAEVGERVEGRDVIIGKTSPPRFLEEFRPEELPAEERRESSTAIRHTDSGIVDSVIITETSDGHKLVKVRIRDERVPELGDKFSSRHGQKGVIGMIVPEEDMPFTEDGITPDLILNPHALPSRETMAHILETLAGKAAALSGKRIDGSAFTSNPKEAYEEIKKMLRELGFEPTGKEVMYDGRTGQKLEAEVFIGVCLYRKLYHMVKDKYHARSRGPVQVLTRQPTEGRAREGGLRFGEMERDDLVAWGASLFLKERLLDESDKYEAYICPNCGELCYVHAATGKTICPICGEVRADRVEMSYAFKILLDELKSFCMDAVLEVGSLSEREEGEEE</sequence>
<dbReference type="Pfam" id="PF00562">
    <property type="entry name" value="RNA_pol_Rpb2_6"/>
    <property type="match status" value="1"/>
</dbReference>
<dbReference type="InterPro" id="IPR007647">
    <property type="entry name" value="RNA_pol_Rpb2_5"/>
</dbReference>
<keyword evidence="11 15" id="KW-0804">Transcription</keyword>
<dbReference type="Gene3D" id="3.90.1800.10">
    <property type="entry name" value="RNA polymerase alpha subunit dimerisation domain"/>
    <property type="match status" value="1"/>
</dbReference>
<dbReference type="CDD" id="cd00653">
    <property type="entry name" value="RNA_pol_B_RPB2"/>
    <property type="match status" value="1"/>
</dbReference>
<dbReference type="Pfam" id="PF04567">
    <property type="entry name" value="RNA_pol_Rpb2_5"/>
    <property type="match status" value="1"/>
</dbReference>
<evidence type="ECO:0000259" key="16">
    <source>
        <dbReference type="Pfam" id="PF00562"/>
    </source>
</evidence>
<evidence type="ECO:0000256" key="5">
    <source>
        <dbReference type="ARBA" id="ARBA00022490"/>
    </source>
</evidence>
<feature type="domain" description="RNA polymerase Rpb2" evidence="18">
    <location>
        <begin position="36"/>
        <end position="97"/>
    </location>
</feature>
<dbReference type="InterPro" id="IPR007121">
    <property type="entry name" value="RNA_pol_bsu_CS"/>
</dbReference>
<dbReference type="InterPro" id="IPR007120">
    <property type="entry name" value="DNA-dir_RNAP_su2_dom"/>
</dbReference>
<dbReference type="InterPro" id="IPR014724">
    <property type="entry name" value="RNA_pol_RPB2_OB-fold"/>
</dbReference>
<keyword evidence="10" id="KW-0238">DNA-binding</keyword>
<evidence type="ECO:0000256" key="4">
    <source>
        <dbReference type="ARBA" id="ARBA00022478"/>
    </source>
</evidence>
<dbReference type="InterPro" id="IPR037033">
    <property type="entry name" value="DNA-dir_RNAP_su2_hyb_sf"/>
</dbReference>
<comment type="cofactor">
    <cofactor evidence="1">
        <name>Zn(2+)</name>
        <dbReference type="ChEBI" id="CHEBI:29105"/>
    </cofactor>
</comment>
<feature type="domain" description="RNA polymerase Rpb2" evidence="17">
    <location>
        <begin position="549"/>
        <end position="635"/>
    </location>
</feature>
<comment type="function">
    <text evidence="12">DNA-dependent RNA polymerase (RNAP) catalyzes the transcription of DNA into RNA using the four ribonucleoside triphosphates as substrates. The Rpo2 subunit (Rpo2N and Rpo2C in this organism) is implicated in DNA promoter recognition and in nucleotide binding.</text>
</comment>
<evidence type="ECO:0000256" key="6">
    <source>
        <dbReference type="ARBA" id="ARBA00022679"/>
    </source>
</evidence>
<dbReference type="InterPro" id="IPR019969">
    <property type="entry name" value="RNAP_Rpo2"/>
</dbReference>
<dbReference type="Pfam" id="PF04566">
    <property type="entry name" value="RNA_pol_Rpb2_4"/>
    <property type="match status" value="1"/>
</dbReference>
<dbReference type="GO" id="GO:0000428">
    <property type="term" value="C:DNA-directed RNA polymerase complex"/>
    <property type="evidence" value="ECO:0007669"/>
    <property type="project" value="UniProtKB-KW"/>
</dbReference>
<comment type="function">
    <text evidence="15">DNA-dependent RNA polymerase catalyzes the transcription of DNA into RNA using the four ribonucleoside triphosphates as substrates.</text>
</comment>
<dbReference type="InterPro" id="IPR007646">
    <property type="entry name" value="RNA_pol_Rpb2_4"/>
</dbReference>
<comment type="caution">
    <text evidence="20">The sequence shown here is derived from an EMBL/GenBank/DDBJ whole genome shotgun (WGS) entry which is preliminary data.</text>
</comment>
<evidence type="ECO:0000256" key="7">
    <source>
        <dbReference type="ARBA" id="ARBA00022695"/>
    </source>
</evidence>
<evidence type="ECO:0000256" key="10">
    <source>
        <dbReference type="ARBA" id="ARBA00023125"/>
    </source>
</evidence>
<dbReference type="GO" id="GO:0005737">
    <property type="term" value="C:cytoplasm"/>
    <property type="evidence" value="ECO:0007669"/>
    <property type="project" value="UniProtKB-SubCell"/>
</dbReference>
<feature type="domain" description="DNA-directed RNA polymerase subunit 2 hybrid-binding" evidence="16">
    <location>
        <begin position="172"/>
        <end position="547"/>
    </location>
</feature>
<keyword evidence="7 15" id="KW-0548">Nucleotidyltransferase</keyword>
<reference evidence="20" key="1">
    <citation type="journal article" date="2020" name="bioRxiv">
        <title>A rank-normalized archaeal taxonomy based on genome phylogeny resolves widespread incomplete and uneven classifications.</title>
        <authorList>
            <person name="Rinke C."/>
            <person name="Chuvochina M."/>
            <person name="Mussig A.J."/>
            <person name="Chaumeil P.-A."/>
            <person name="Waite D.W."/>
            <person name="Whitman W.B."/>
            <person name="Parks D.H."/>
            <person name="Hugenholtz P."/>
        </authorList>
    </citation>
    <scope>NUCLEOTIDE SEQUENCE</scope>
    <source>
        <strain evidence="20">UBA8853</strain>
    </source>
</reference>
<evidence type="ECO:0000256" key="15">
    <source>
        <dbReference type="RuleBase" id="RU363031"/>
    </source>
</evidence>
<gene>
    <name evidence="20" type="primary">rpoB</name>
    <name evidence="20" type="ORF">HA336_02505</name>
</gene>
<dbReference type="GO" id="GO:0003677">
    <property type="term" value="F:DNA binding"/>
    <property type="evidence" value="ECO:0007669"/>
    <property type="project" value="UniProtKB-KW"/>
</dbReference>
<organism evidence="20 21">
    <name type="scientific">Methanopyrus kandleri</name>
    <dbReference type="NCBI Taxonomy" id="2320"/>
    <lineage>
        <taxon>Archaea</taxon>
        <taxon>Methanobacteriati</taxon>
        <taxon>Methanobacteriota</taxon>
        <taxon>Methanomada group</taxon>
        <taxon>Methanopyri</taxon>
        <taxon>Methanopyrales</taxon>
        <taxon>Methanopyraceae</taxon>
        <taxon>Methanopyrus</taxon>
    </lineage>
</organism>
<dbReference type="AlphaFoldDB" id="A0A832T5V2"/>
<evidence type="ECO:0000259" key="18">
    <source>
        <dbReference type="Pfam" id="PF04566"/>
    </source>
</evidence>
<dbReference type="EC" id="2.7.7.6" evidence="15"/>
<dbReference type="Proteomes" id="UP000619545">
    <property type="component" value="Unassembled WGS sequence"/>
</dbReference>
<keyword evidence="9" id="KW-0862">Zinc</keyword>
<dbReference type="Gene3D" id="2.40.50.150">
    <property type="match status" value="1"/>
</dbReference>
<dbReference type="InterPro" id="IPR015712">
    <property type="entry name" value="DNA-dir_RNA_pol_su2"/>
</dbReference>
<dbReference type="Gene3D" id="3.90.1070.20">
    <property type="match status" value="1"/>
</dbReference>
<keyword evidence="4 15" id="KW-0240">DNA-directed RNA polymerase</keyword>
<comment type="subcellular location">
    <subcellularLocation>
        <location evidence="2">Cytoplasm</location>
    </subcellularLocation>
</comment>
<evidence type="ECO:0000313" key="20">
    <source>
        <dbReference type="EMBL" id="HII70089.1"/>
    </source>
</evidence>
<name>A0A832T5V2_9EURY</name>
<dbReference type="NCBIfam" id="TIGR03670">
    <property type="entry name" value="rpoB_arch"/>
    <property type="match status" value="1"/>
</dbReference>
<dbReference type="EMBL" id="DUJS01000002">
    <property type="protein sequence ID" value="HII70089.1"/>
    <property type="molecule type" value="Genomic_DNA"/>
</dbReference>
<keyword evidence="8" id="KW-0479">Metal-binding</keyword>
<evidence type="ECO:0000256" key="12">
    <source>
        <dbReference type="ARBA" id="ARBA00025096"/>
    </source>
</evidence>
<keyword evidence="6 15" id="KW-0808">Transferase</keyword>
<accession>A0A832T5V2</accession>
<comment type="catalytic activity">
    <reaction evidence="14 15">
        <text>RNA(n) + a ribonucleoside 5'-triphosphate = RNA(n+1) + diphosphate</text>
        <dbReference type="Rhea" id="RHEA:21248"/>
        <dbReference type="Rhea" id="RHEA-COMP:14527"/>
        <dbReference type="Rhea" id="RHEA-COMP:17342"/>
        <dbReference type="ChEBI" id="CHEBI:33019"/>
        <dbReference type="ChEBI" id="CHEBI:61557"/>
        <dbReference type="ChEBI" id="CHEBI:140395"/>
        <dbReference type="EC" id="2.7.7.6"/>
    </reaction>
</comment>
<evidence type="ECO:0000256" key="9">
    <source>
        <dbReference type="ARBA" id="ARBA00022833"/>
    </source>
</evidence>